<gene>
    <name evidence="1" type="ORF">AB0K36_29790</name>
</gene>
<keyword evidence="2" id="KW-1185">Reference proteome</keyword>
<evidence type="ECO:0008006" key="3">
    <source>
        <dbReference type="Google" id="ProtNLM"/>
    </source>
</evidence>
<dbReference type="EMBL" id="JBFAQK010000064">
    <property type="protein sequence ID" value="MEV4684955.1"/>
    <property type="molecule type" value="Genomic_DNA"/>
</dbReference>
<name>A0ABV3I278_9ACTN</name>
<evidence type="ECO:0000313" key="2">
    <source>
        <dbReference type="Proteomes" id="UP001552521"/>
    </source>
</evidence>
<dbReference type="RefSeq" id="WP_364600217.1">
    <property type="nucleotide sequence ID" value="NZ_JBFAQK010000064.1"/>
</dbReference>
<organism evidence="1 2">
    <name type="scientific">Streptomyces kurssanovii</name>
    <dbReference type="NCBI Taxonomy" id="67312"/>
    <lineage>
        <taxon>Bacteria</taxon>
        <taxon>Bacillati</taxon>
        <taxon>Actinomycetota</taxon>
        <taxon>Actinomycetes</taxon>
        <taxon>Kitasatosporales</taxon>
        <taxon>Streptomycetaceae</taxon>
        <taxon>Streptomyces</taxon>
    </lineage>
</organism>
<evidence type="ECO:0000313" key="1">
    <source>
        <dbReference type="EMBL" id="MEV4684955.1"/>
    </source>
</evidence>
<comment type="caution">
    <text evidence="1">The sequence shown here is derived from an EMBL/GenBank/DDBJ whole genome shotgun (WGS) entry which is preliminary data.</text>
</comment>
<proteinExistence type="predicted"/>
<protein>
    <recommendedName>
        <fullName evidence="3">NYN domain-containing protein</fullName>
    </recommendedName>
</protein>
<sequence>MARKLRRARRLVVDAGNVYMWSVRHRHTRDGSGTHDCRTTLSLWREGTQQRLAVVFREGPGRAVSGGYLTSGAVVSGGTWLNLHEPGVARRFLDAATARGLLPDTPRTVETDGWPLLEAVAGDVPAGPAG</sequence>
<dbReference type="Proteomes" id="UP001552521">
    <property type="component" value="Unassembled WGS sequence"/>
</dbReference>
<accession>A0ABV3I278</accession>
<reference evidence="1 2" key="1">
    <citation type="submission" date="2024-06" db="EMBL/GenBank/DDBJ databases">
        <title>The Natural Products Discovery Center: Release of the First 8490 Sequenced Strains for Exploring Actinobacteria Biosynthetic Diversity.</title>
        <authorList>
            <person name="Kalkreuter E."/>
            <person name="Kautsar S.A."/>
            <person name="Yang D."/>
            <person name="Bader C.D."/>
            <person name="Teijaro C.N."/>
            <person name="Fluegel L."/>
            <person name="Davis C.M."/>
            <person name="Simpson J.R."/>
            <person name="Lauterbach L."/>
            <person name="Steele A.D."/>
            <person name="Gui C."/>
            <person name="Meng S."/>
            <person name="Li G."/>
            <person name="Viehrig K."/>
            <person name="Ye F."/>
            <person name="Su P."/>
            <person name="Kiefer A.F."/>
            <person name="Nichols A."/>
            <person name="Cepeda A.J."/>
            <person name="Yan W."/>
            <person name="Fan B."/>
            <person name="Jiang Y."/>
            <person name="Adhikari A."/>
            <person name="Zheng C.-J."/>
            <person name="Schuster L."/>
            <person name="Cowan T.M."/>
            <person name="Smanski M.J."/>
            <person name="Chevrette M.G."/>
            <person name="De Carvalho L.P.S."/>
            <person name="Shen B."/>
        </authorList>
    </citation>
    <scope>NUCLEOTIDE SEQUENCE [LARGE SCALE GENOMIC DNA]</scope>
    <source>
        <strain evidence="1 2">NPDC049344</strain>
    </source>
</reference>